<reference evidence="2 3" key="1">
    <citation type="journal article" date="2015" name="Nature">
        <title>rRNA introns, odd ribosomes, and small enigmatic genomes across a large radiation of phyla.</title>
        <authorList>
            <person name="Brown C.T."/>
            <person name="Hug L.A."/>
            <person name="Thomas B.C."/>
            <person name="Sharon I."/>
            <person name="Castelle C.J."/>
            <person name="Singh A."/>
            <person name="Wilkins M.J."/>
            <person name="Williams K.H."/>
            <person name="Banfield J.F."/>
        </authorList>
    </citation>
    <scope>NUCLEOTIDE SEQUENCE [LARGE SCALE GENOMIC DNA]</scope>
</reference>
<name>A0A0G0LES0_9BACT</name>
<sequence length="197" mass="21849">MQPTPTFSETVSYIWQNIIVKLIQFVPLLASAILIIIIGWIIAGIVARIVNRILRLLKLDKVFAHAKVDELLKSAGSKRDTIGCISHIVKWILLLVVFMAAVDTLKLPTVKIFFDKVVSYTPNVIAAVAILLIGAVLANLVDNVIEGALKAGKIGFGKTLSEVAKYAIYIFTIITKILLKKFEKKLTTINLEFKLNY</sequence>
<proteinExistence type="predicted"/>
<dbReference type="AlphaFoldDB" id="A0A0G0LES0"/>
<dbReference type="PANTHER" id="PTHR30221:SF1">
    <property type="entry name" value="SMALL-CONDUCTANCE MECHANOSENSITIVE CHANNEL"/>
    <property type="match status" value="1"/>
</dbReference>
<feature type="transmembrane region" description="Helical" evidence="1">
    <location>
        <begin position="25"/>
        <end position="50"/>
    </location>
</feature>
<dbReference type="PANTHER" id="PTHR30221">
    <property type="entry name" value="SMALL-CONDUCTANCE MECHANOSENSITIVE CHANNEL"/>
    <property type="match status" value="1"/>
</dbReference>
<keyword evidence="1" id="KW-1133">Transmembrane helix</keyword>
<evidence type="ECO:0000313" key="2">
    <source>
        <dbReference type="EMBL" id="KKQ90378.1"/>
    </source>
</evidence>
<dbReference type="GO" id="GO:0008381">
    <property type="term" value="F:mechanosensitive monoatomic ion channel activity"/>
    <property type="evidence" value="ECO:0007669"/>
    <property type="project" value="InterPro"/>
</dbReference>
<protein>
    <recommendedName>
        <fullName evidence="4">Small-conductance mechanosensitive ion channel-like protein</fullName>
    </recommendedName>
</protein>
<dbReference type="Gene3D" id="1.10.287.1260">
    <property type="match status" value="2"/>
</dbReference>
<organism evidence="2 3">
    <name type="scientific">Berkelbacteria bacterium GW2011_GWA2_38_9</name>
    <dbReference type="NCBI Taxonomy" id="1618334"/>
    <lineage>
        <taxon>Bacteria</taxon>
        <taxon>Candidatus Berkelbacteria</taxon>
    </lineage>
</organism>
<dbReference type="Proteomes" id="UP000033934">
    <property type="component" value="Unassembled WGS sequence"/>
</dbReference>
<dbReference type="InterPro" id="IPR008910">
    <property type="entry name" value="MSC_TM_helix"/>
</dbReference>
<keyword evidence="1" id="KW-0812">Transmembrane</keyword>
<feature type="transmembrane region" description="Helical" evidence="1">
    <location>
        <begin position="122"/>
        <end position="141"/>
    </location>
</feature>
<dbReference type="InterPro" id="IPR045275">
    <property type="entry name" value="MscS_archaea/bacteria_type"/>
</dbReference>
<dbReference type="Pfam" id="PF05552">
    <property type="entry name" value="MS_channel_1st_1"/>
    <property type="match status" value="2"/>
</dbReference>
<accession>A0A0G0LES0</accession>
<gene>
    <name evidence="2" type="ORF">UT11_C0007G0020</name>
</gene>
<comment type="caution">
    <text evidence="2">The sequence shown here is derived from an EMBL/GenBank/DDBJ whole genome shotgun (WGS) entry which is preliminary data.</text>
</comment>
<evidence type="ECO:0008006" key="4">
    <source>
        <dbReference type="Google" id="ProtNLM"/>
    </source>
</evidence>
<dbReference type="EMBL" id="LBVO01000007">
    <property type="protein sequence ID" value="KKQ90378.1"/>
    <property type="molecule type" value="Genomic_DNA"/>
</dbReference>
<evidence type="ECO:0000313" key="3">
    <source>
        <dbReference type="Proteomes" id="UP000033934"/>
    </source>
</evidence>
<keyword evidence="1" id="KW-0472">Membrane</keyword>
<evidence type="ECO:0000256" key="1">
    <source>
        <dbReference type="SAM" id="Phobius"/>
    </source>
</evidence>
<feature type="transmembrane region" description="Helical" evidence="1">
    <location>
        <begin position="82"/>
        <end position="102"/>
    </location>
</feature>